<reference evidence="3" key="1">
    <citation type="submission" date="2016-02" db="EMBL/GenBank/DDBJ databases">
        <authorList>
            <person name="Wibberg D."/>
        </authorList>
    </citation>
    <scope>NUCLEOTIDE SEQUENCE [LARGE SCALE GENOMIC DNA]</scope>
</reference>
<protein>
    <submittedName>
        <fullName evidence="2">Putative membrane protein</fullName>
    </submittedName>
</protein>
<organism evidence="2 3">
    <name type="scientific">Candidatus Protofrankia californiensis</name>
    <dbReference type="NCBI Taxonomy" id="1839754"/>
    <lineage>
        <taxon>Bacteria</taxon>
        <taxon>Bacillati</taxon>
        <taxon>Actinomycetota</taxon>
        <taxon>Actinomycetes</taxon>
        <taxon>Frankiales</taxon>
        <taxon>Frankiaceae</taxon>
        <taxon>Protofrankia</taxon>
    </lineage>
</organism>
<evidence type="ECO:0000313" key="2">
    <source>
        <dbReference type="EMBL" id="SBW26239.1"/>
    </source>
</evidence>
<proteinExistence type="predicted"/>
<gene>
    <name evidence="2" type="ORF">FDG2_4830</name>
</gene>
<keyword evidence="1" id="KW-0472">Membrane</keyword>
<evidence type="ECO:0000256" key="1">
    <source>
        <dbReference type="SAM" id="Phobius"/>
    </source>
</evidence>
<evidence type="ECO:0000313" key="3">
    <source>
        <dbReference type="Proteomes" id="UP000199013"/>
    </source>
</evidence>
<dbReference type="AlphaFoldDB" id="A0A1C3P8W6"/>
<sequence>MTTTNGLDAAELAAEHAELLPERSAMAVWDYTDIGGSGGWFGGLFAAASDFVGGAFFIQL</sequence>
<feature type="transmembrane region" description="Helical" evidence="1">
    <location>
        <begin position="39"/>
        <end position="58"/>
    </location>
</feature>
<keyword evidence="1" id="KW-0812">Transmembrane</keyword>
<accession>A0A1C3P8W6</accession>
<dbReference type="EMBL" id="FLUV01002029">
    <property type="protein sequence ID" value="SBW26239.1"/>
    <property type="molecule type" value="Genomic_DNA"/>
</dbReference>
<keyword evidence="3" id="KW-1185">Reference proteome</keyword>
<keyword evidence="1" id="KW-1133">Transmembrane helix</keyword>
<dbReference type="Proteomes" id="UP000199013">
    <property type="component" value="Unassembled WGS sequence"/>
</dbReference>
<name>A0A1C3P8W6_9ACTN</name>